<evidence type="ECO:0000313" key="3">
    <source>
        <dbReference type="Proteomes" id="UP000032180"/>
    </source>
</evidence>
<keyword evidence="3" id="KW-1185">Reference proteome</keyword>
<protein>
    <submittedName>
        <fullName evidence="2">Uncharacterized protein</fullName>
    </submittedName>
</protein>
<reference evidence="3" key="2">
    <citation type="submission" date="2013-12" db="EMBL/GenBank/DDBJ databases">
        <authorList>
            <person name="Yu Y."/>
            <person name="Lee S."/>
            <person name="de Baynast K."/>
            <person name="Wissotski M."/>
            <person name="Liu L."/>
            <person name="Talag J."/>
            <person name="Goicoechea J."/>
            <person name="Angelova A."/>
            <person name="Jetty R."/>
            <person name="Kudrna D."/>
            <person name="Golser W."/>
            <person name="Rivera L."/>
            <person name="Zhang J."/>
            <person name="Wing R."/>
        </authorList>
    </citation>
    <scope>NUCLEOTIDE SEQUENCE</scope>
</reference>
<dbReference type="HOGENOM" id="CLU_2870852_0_0_1"/>
<sequence>MAAFLSSLTRRYIHLKASPLHLLQTHKLRPPQEFCHPPHRRDGDLGRRHCGVGTSANGVMTRQK</sequence>
<dbReference type="Proteomes" id="UP000032180">
    <property type="component" value="Chromosome 4"/>
</dbReference>
<feature type="compositionally biased region" description="Polar residues" evidence="1">
    <location>
        <begin position="54"/>
        <end position="64"/>
    </location>
</feature>
<reference evidence="2 3" key="1">
    <citation type="submission" date="2012-08" db="EMBL/GenBank/DDBJ databases">
        <title>Oryza genome evolution.</title>
        <authorList>
            <person name="Wing R.A."/>
        </authorList>
    </citation>
    <scope>NUCLEOTIDE SEQUENCE</scope>
</reference>
<dbReference type="EnsemblPlants" id="LPERR04G12740.1">
    <property type="protein sequence ID" value="LPERR04G12740.1"/>
    <property type="gene ID" value="LPERR04G12740"/>
</dbReference>
<dbReference type="Gramene" id="LPERR04G12740.1">
    <property type="protein sequence ID" value="LPERR04G12740.1"/>
    <property type="gene ID" value="LPERR04G12740"/>
</dbReference>
<evidence type="ECO:0000256" key="1">
    <source>
        <dbReference type="SAM" id="MobiDB-lite"/>
    </source>
</evidence>
<organism evidence="2 3">
    <name type="scientific">Leersia perrieri</name>
    <dbReference type="NCBI Taxonomy" id="77586"/>
    <lineage>
        <taxon>Eukaryota</taxon>
        <taxon>Viridiplantae</taxon>
        <taxon>Streptophyta</taxon>
        <taxon>Embryophyta</taxon>
        <taxon>Tracheophyta</taxon>
        <taxon>Spermatophyta</taxon>
        <taxon>Magnoliopsida</taxon>
        <taxon>Liliopsida</taxon>
        <taxon>Poales</taxon>
        <taxon>Poaceae</taxon>
        <taxon>BOP clade</taxon>
        <taxon>Oryzoideae</taxon>
        <taxon>Oryzeae</taxon>
        <taxon>Oryzinae</taxon>
        <taxon>Leersia</taxon>
    </lineage>
</organism>
<dbReference type="AlphaFoldDB" id="A0A0D9W682"/>
<name>A0A0D9W682_9ORYZ</name>
<proteinExistence type="predicted"/>
<feature type="region of interest" description="Disordered" evidence="1">
    <location>
        <begin position="31"/>
        <end position="64"/>
    </location>
</feature>
<reference evidence="2" key="3">
    <citation type="submission" date="2015-04" db="UniProtKB">
        <authorList>
            <consortium name="EnsemblPlants"/>
        </authorList>
    </citation>
    <scope>IDENTIFICATION</scope>
</reference>
<evidence type="ECO:0000313" key="2">
    <source>
        <dbReference type="EnsemblPlants" id="LPERR04G12740.1"/>
    </source>
</evidence>
<accession>A0A0D9W682</accession>